<reference evidence="2 3" key="1">
    <citation type="submission" date="2023-08" db="EMBL/GenBank/DDBJ databases">
        <title>Draft genome sequence of Thermococcus waiotapuensis WT1T, a thermophilic sulphur-dependent archaeon from order Thermococcales.</title>
        <authorList>
            <person name="Manners S.H."/>
            <person name="Carere C.R."/>
            <person name="Dhami M.K."/>
            <person name="Dobson R.C.J."/>
            <person name="Stott M.B."/>
        </authorList>
    </citation>
    <scope>NUCLEOTIDE SEQUENCE [LARGE SCALE GENOMIC DNA]</scope>
    <source>
        <strain evidence="2 3">WT1</strain>
    </source>
</reference>
<evidence type="ECO:0000256" key="1">
    <source>
        <dbReference type="SAM" id="MobiDB-lite"/>
    </source>
</evidence>
<accession>A0AAE4NTI2</accession>
<dbReference type="EMBL" id="JAVDZE010000001">
    <property type="protein sequence ID" value="MDV3103002.1"/>
    <property type="molecule type" value="Genomic_DNA"/>
</dbReference>
<keyword evidence="3" id="KW-1185">Reference proteome</keyword>
<sequence length="98" mass="10833">MVDGWKKGKAHVRRAPAQGHGTVKPMFPMDNVFLEAFPYSVGILDFEASIQAVGRFNLALDGAHHYTLAKKFDPDFDGMDVGRSVPRQVKSSRVGVME</sequence>
<protein>
    <submittedName>
        <fullName evidence="2">Uncharacterized protein</fullName>
    </submittedName>
</protein>
<name>A0AAE4NTI2_9EURY</name>
<evidence type="ECO:0000313" key="2">
    <source>
        <dbReference type="EMBL" id="MDV3103002.1"/>
    </source>
</evidence>
<dbReference type="RefSeq" id="WP_315339399.1">
    <property type="nucleotide sequence ID" value="NZ_JAVDZE010000001.1"/>
</dbReference>
<feature type="region of interest" description="Disordered" evidence="1">
    <location>
        <begin position="1"/>
        <end position="20"/>
    </location>
</feature>
<dbReference type="Proteomes" id="UP001245683">
    <property type="component" value="Unassembled WGS sequence"/>
</dbReference>
<dbReference type="AlphaFoldDB" id="A0AAE4NTI2"/>
<comment type="caution">
    <text evidence="2">The sequence shown here is derived from an EMBL/GenBank/DDBJ whole genome shotgun (WGS) entry which is preliminary data.</text>
</comment>
<proteinExistence type="predicted"/>
<evidence type="ECO:0000313" key="3">
    <source>
        <dbReference type="Proteomes" id="UP001245683"/>
    </source>
</evidence>
<organism evidence="2 3">
    <name type="scientific">Thermococcus waiotapuensis</name>
    <dbReference type="NCBI Taxonomy" id="90909"/>
    <lineage>
        <taxon>Archaea</taxon>
        <taxon>Methanobacteriati</taxon>
        <taxon>Methanobacteriota</taxon>
        <taxon>Thermococci</taxon>
        <taxon>Thermococcales</taxon>
        <taxon>Thermococcaceae</taxon>
        <taxon>Thermococcus</taxon>
    </lineage>
</organism>
<gene>
    <name evidence="2" type="ORF">RBI02_00270</name>
</gene>